<dbReference type="InterPro" id="IPR046947">
    <property type="entry name" value="LytR-like"/>
</dbReference>
<comment type="caution">
    <text evidence="5">The sequence shown here is derived from an EMBL/GenBank/DDBJ whole genome shotgun (WGS) entry which is preliminary data.</text>
</comment>
<dbReference type="InterPro" id="IPR001789">
    <property type="entry name" value="Sig_transdc_resp-reg_receiver"/>
</dbReference>
<dbReference type="PANTHER" id="PTHR37299:SF1">
    <property type="entry name" value="STAGE 0 SPORULATION PROTEIN A HOMOLOG"/>
    <property type="match status" value="1"/>
</dbReference>
<sequence length="253" mass="29068">MNRIKVLVIDDERLAREELKRHLQQHADFELVGEAADADEAVQRITEMQPDLLLLDIQMPGKSGFELLESLDTIPAVIFTTAFDAYAVKAFEINALDYLVKPIRDERFAMAVNRVKEQVARKHEEQEEQDTRGQGTREQGTRVGMQHLFVKEGDRYYMIKTDEISLIESAGNYAKIYFNQQKVLIKKSLNQLEQTLDATFFFRISRQEIINTGFISQMQALPNGQLTVLLKNGKRLTVSNRQSARLKNKYGSL</sequence>
<dbReference type="RefSeq" id="WP_133473471.1">
    <property type="nucleotide sequence ID" value="NZ_SNWP01000010.1"/>
</dbReference>
<dbReference type="PROSITE" id="PS50110">
    <property type="entry name" value="RESPONSE_REGULATORY"/>
    <property type="match status" value="1"/>
</dbReference>
<evidence type="ECO:0000259" key="4">
    <source>
        <dbReference type="PROSITE" id="PS50930"/>
    </source>
</evidence>
<gene>
    <name evidence="5" type="ORF">BC659_0934</name>
</gene>
<dbReference type="Pfam" id="PF04397">
    <property type="entry name" value="LytTR"/>
    <property type="match status" value="1"/>
</dbReference>
<dbReference type="Pfam" id="PF00072">
    <property type="entry name" value="Response_reg"/>
    <property type="match status" value="1"/>
</dbReference>
<feature type="region of interest" description="Disordered" evidence="2">
    <location>
        <begin position="120"/>
        <end position="139"/>
    </location>
</feature>
<evidence type="ECO:0000313" key="5">
    <source>
        <dbReference type="EMBL" id="TDO28853.1"/>
    </source>
</evidence>
<dbReference type="InterPro" id="IPR007492">
    <property type="entry name" value="LytTR_DNA-bd_dom"/>
</dbReference>
<dbReference type="SMART" id="SM00850">
    <property type="entry name" value="LytTR"/>
    <property type="match status" value="1"/>
</dbReference>
<reference evidence="5 6" key="1">
    <citation type="submission" date="2019-03" db="EMBL/GenBank/DDBJ databases">
        <title>Genomic Encyclopedia of Archaeal and Bacterial Type Strains, Phase II (KMG-II): from individual species to whole genera.</title>
        <authorList>
            <person name="Goeker M."/>
        </authorList>
    </citation>
    <scope>NUCLEOTIDE SEQUENCE [LARGE SCALE GENOMIC DNA]</scope>
    <source>
        <strain evidence="5 6">DSM 28323</strain>
    </source>
</reference>
<dbReference type="Gene3D" id="3.40.50.2300">
    <property type="match status" value="1"/>
</dbReference>
<evidence type="ECO:0000313" key="6">
    <source>
        <dbReference type="Proteomes" id="UP000295741"/>
    </source>
</evidence>
<dbReference type="InterPro" id="IPR011006">
    <property type="entry name" value="CheY-like_superfamily"/>
</dbReference>
<feature type="domain" description="Response regulatory" evidence="3">
    <location>
        <begin position="5"/>
        <end position="116"/>
    </location>
</feature>
<dbReference type="PROSITE" id="PS50930">
    <property type="entry name" value="HTH_LYTTR"/>
    <property type="match status" value="1"/>
</dbReference>
<name>A0A4R6J113_9BACT</name>
<accession>A0A4R6J113</accession>
<protein>
    <submittedName>
        <fullName evidence="5">LytTR family two component transcriptional regulator</fullName>
    </submittedName>
</protein>
<keyword evidence="6" id="KW-1185">Reference proteome</keyword>
<dbReference type="AlphaFoldDB" id="A0A4R6J113"/>
<dbReference type="GO" id="GO:0000156">
    <property type="term" value="F:phosphorelay response regulator activity"/>
    <property type="evidence" value="ECO:0007669"/>
    <property type="project" value="InterPro"/>
</dbReference>
<dbReference type="Gene3D" id="2.40.50.1020">
    <property type="entry name" value="LytTr DNA-binding domain"/>
    <property type="match status" value="1"/>
</dbReference>
<dbReference type="SUPFAM" id="SSF52172">
    <property type="entry name" value="CheY-like"/>
    <property type="match status" value="1"/>
</dbReference>
<dbReference type="CDD" id="cd17532">
    <property type="entry name" value="REC_LytTR_AlgR-like"/>
    <property type="match status" value="1"/>
</dbReference>
<evidence type="ECO:0000256" key="2">
    <source>
        <dbReference type="SAM" id="MobiDB-lite"/>
    </source>
</evidence>
<dbReference type="EMBL" id="SNWP01000010">
    <property type="protein sequence ID" value="TDO28853.1"/>
    <property type="molecule type" value="Genomic_DNA"/>
</dbReference>
<feature type="domain" description="HTH LytTR-type" evidence="4">
    <location>
        <begin position="148"/>
        <end position="252"/>
    </location>
</feature>
<proteinExistence type="predicted"/>
<dbReference type="SMART" id="SM00448">
    <property type="entry name" value="REC"/>
    <property type="match status" value="1"/>
</dbReference>
<dbReference type="OrthoDB" id="2168082at2"/>
<dbReference type="GO" id="GO:0003677">
    <property type="term" value="F:DNA binding"/>
    <property type="evidence" value="ECO:0007669"/>
    <property type="project" value="InterPro"/>
</dbReference>
<feature type="compositionally biased region" description="Basic and acidic residues" evidence="2">
    <location>
        <begin position="120"/>
        <end position="131"/>
    </location>
</feature>
<dbReference type="PANTHER" id="PTHR37299">
    <property type="entry name" value="TRANSCRIPTIONAL REGULATOR-RELATED"/>
    <property type="match status" value="1"/>
</dbReference>
<feature type="modified residue" description="4-aspartylphosphate" evidence="1">
    <location>
        <position position="56"/>
    </location>
</feature>
<organism evidence="5 6">
    <name type="scientific">Sediminibacterium goheungense</name>
    <dbReference type="NCBI Taxonomy" id="1086393"/>
    <lineage>
        <taxon>Bacteria</taxon>
        <taxon>Pseudomonadati</taxon>
        <taxon>Bacteroidota</taxon>
        <taxon>Chitinophagia</taxon>
        <taxon>Chitinophagales</taxon>
        <taxon>Chitinophagaceae</taxon>
        <taxon>Sediminibacterium</taxon>
    </lineage>
</organism>
<keyword evidence="1" id="KW-0597">Phosphoprotein</keyword>
<dbReference type="Proteomes" id="UP000295741">
    <property type="component" value="Unassembled WGS sequence"/>
</dbReference>
<evidence type="ECO:0000256" key="1">
    <source>
        <dbReference type="PROSITE-ProRule" id="PRU00169"/>
    </source>
</evidence>
<evidence type="ECO:0000259" key="3">
    <source>
        <dbReference type="PROSITE" id="PS50110"/>
    </source>
</evidence>